<protein>
    <submittedName>
        <fullName evidence="2">Uncharacterized protein</fullName>
    </submittedName>
</protein>
<evidence type="ECO:0000256" key="1">
    <source>
        <dbReference type="SAM" id="MobiDB-lite"/>
    </source>
</evidence>
<dbReference type="EMBL" id="BLXT01000167">
    <property type="protein sequence ID" value="GFN74816.1"/>
    <property type="molecule type" value="Genomic_DNA"/>
</dbReference>
<feature type="region of interest" description="Disordered" evidence="1">
    <location>
        <begin position="84"/>
        <end position="132"/>
    </location>
</feature>
<keyword evidence="3" id="KW-1185">Reference proteome</keyword>
<dbReference type="Proteomes" id="UP000735302">
    <property type="component" value="Unassembled WGS sequence"/>
</dbReference>
<evidence type="ECO:0000313" key="2">
    <source>
        <dbReference type="EMBL" id="GFN74816.1"/>
    </source>
</evidence>
<name>A0AAV3XXF2_9GAST</name>
<evidence type="ECO:0000313" key="3">
    <source>
        <dbReference type="Proteomes" id="UP000735302"/>
    </source>
</evidence>
<feature type="compositionally biased region" description="Acidic residues" evidence="1">
    <location>
        <begin position="105"/>
        <end position="122"/>
    </location>
</feature>
<proteinExistence type="predicted"/>
<organism evidence="2 3">
    <name type="scientific">Plakobranchus ocellatus</name>
    <dbReference type="NCBI Taxonomy" id="259542"/>
    <lineage>
        <taxon>Eukaryota</taxon>
        <taxon>Metazoa</taxon>
        <taxon>Spiralia</taxon>
        <taxon>Lophotrochozoa</taxon>
        <taxon>Mollusca</taxon>
        <taxon>Gastropoda</taxon>
        <taxon>Heterobranchia</taxon>
        <taxon>Euthyneura</taxon>
        <taxon>Panpulmonata</taxon>
        <taxon>Sacoglossa</taxon>
        <taxon>Placobranchoidea</taxon>
        <taxon>Plakobranchidae</taxon>
        <taxon>Plakobranchus</taxon>
    </lineage>
</organism>
<dbReference type="AlphaFoldDB" id="A0AAV3XXF2"/>
<comment type="caution">
    <text evidence="2">The sequence shown here is derived from an EMBL/GenBank/DDBJ whole genome shotgun (WGS) entry which is preliminary data.</text>
</comment>
<sequence length="132" mass="15117">MPEHQQNRSCETRHILTAKYRCKISASDRGNNTVSIVPTTFPLHSPPRIPLNEEITKEEYNGLRNQSVCCHSAYYSTSSPFHLIPPYRYNDDDDDKDNNVHDLKEDDDDDDDDDDNDDDDGDICTFPSAFCS</sequence>
<accession>A0AAV3XXF2</accession>
<gene>
    <name evidence="2" type="ORF">PoB_000132200</name>
</gene>
<reference evidence="2 3" key="1">
    <citation type="journal article" date="2021" name="Elife">
        <title>Chloroplast acquisition without the gene transfer in kleptoplastic sea slugs, Plakobranchus ocellatus.</title>
        <authorList>
            <person name="Maeda T."/>
            <person name="Takahashi S."/>
            <person name="Yoshida T."/>
            <person name="Shimamura S."/>
            <person name="Takaki Y."/>
            <person name="Nagai Y."/>
            <person name="Toyoda A."/>
            <person name="Suzuki Y."/>
            <person name="Arimoto A."/>
            <person name="Ishii H."/>
            <person name="Satoh N."/>
            <person name="Nishiyama T."/>
            <person name="Hasebe M."/>
            <person name="Maruyama T."/>
            <person name="Minagawa J."/>
            <person name="Obokata J."/>
            <person name="Shigenobu S."/>
        </authorList>
    </citation>
    <scope>NUCLEOTIDE SEQUENCE [LARGE SCALE GENOMIC DNA]</scope>
</reference>